<evidence type="ECO:0000256" key="1">
    <source>
        <dbReference type="SAM" id="Phobius"/>
    </source>
</evidence>
<protein>
    <recommendedName>
        <fullName evidence="4">Major facilitator superfamily (MFS) profile domain-containing protein</fullName>
    </recommendedName>
</protein>
<feature type="transmembrane region" description="Helical" evidence="1">
    <location>
        <begin position="21"/>
        <end position="49"/>
    </location>
</feature>
<dbReference type="AlphaFoldDB" id="A0AAP0X616"/>
<name>A0AAP0X616_LIQFO</name>
<keyword evidence="1" id="KW-0812">Transmembrane</keyword>
<evidence type="ECO:0000313" key="2">
    <source>
        <dbReference type="EMBL" id="KAK9292496.1"/>
    </source>
</evidence>
<gene>
    <name evidence="2" type="ORF">L1049_020469</name>
</gene>
<sequence length="69" mass="7520">MALGVATEIEGRQYSGRMTPFVVISCMMAAMGGLIYGYDSGISASLSLYKRNERRPTRKGERGVRSVVS</sequence>
<keyword evidence="1" id="KW-0472">Membrane</keyword>
<organism evidence="2 3">
    <name type="scientific">Liquidambar formosana</name>
    <name type="common">Formosan gum</name>
    <dbReference type="NCBI Taxonomy" id="63359"/>
    <lineage>
        <taxon>Eukaryota</taxon>
        <taxon>Viridiplantae</taxon>
        <taxon>Streptophyta</taxon>
        <taxon>Embryophyta</taxon>
        <taxon>Tracheophyta</taxon>
        <taxon>Spermatophyta</taxon>
        <taxon>Magnoliopsida</taxon>
        <taxon>eudicotyledons</taxon>
        <taxon>Gunneridae</taxon>
        <taxon>Pentapetalae</taxon>
        <taxon>Saxifragales</taxon>
        <taxon>Altingiaceae</taxon>
        <taxon>Liquidambar</taxon>
    </lineage>
</organism>
<comment type="caution">
    <text evidence="2">The sequence shown here is derived from an EMBL/GenBank/DDBJ whole genome shotgun (WGS) entry which is preliminary data.</text>
</comment>
<dbReference type="EMBL" id="JBBPBK010000001">
    <property type="protein sequence ID" value="KAK9292496.1"/>
    <property type="molecule type" value="Genomic_DNA"/>
</dbReference>
<keyword evidence="1" id="KW-1133">Transmembrane helix</keyword>
<accession>A0AAP0X616</accession>
<dbReference type="Proteomes" id="UP001415857">
    <property type="component" value="Unassembled WGS sequence"/>
</dbReference>
<evidence type="ECO:0008006" key="4">
    <source>
        <dbReference type="Google" id="ProtNLM"/>
    </source>
</evidence>
<proteinExistence type="predicted"/>
<evidence type="ECO:0000313" key="3">
    <source>
        <dbReference type="Proteomes" id="UP001415857"/>
    </source>
</evidence>
<keyword evidence="3" id="KW-1185">Reference proteome</keyword>
<reference evidence="2 3" key="1">
    <citation type="journal article" date="2024" name="Plant J.">
        <title>Genome sequences and population genomics reveal climatic adaptation and genomic divergence between two closely related sweetgum species.</title>
        <authorList>
            <person name="Xu W.Q."/>
            <person name="Ren C.Q."/>
            <person name="Zhang X.Y."/>
            <person name="Comes H.P."/>
            <person name="Liu X.H."/>
            <person name="Li Y.G."/>
            <person name="Kettle C.J."/>
            <person name="Jalonen R."/>
            <person name="Gaisberger H."/>
            <person name="Ma Y.Z."/>
            <person name="Qiu Y.X."/>
        </authorList>
    </citation>
    <scope>NUCLEOTIDE SEQUENCE [LARGE SCALE GENOMIC DNA]</scope>
    <source>
        <strain evidence="2">Hangzhou</strain>
    </source>
</reference>